<dbReference type="InterPro" id="IPR016024">
    <property type="entry name" value="ARM-type_fold"/>
</dbReference>
<dbReference type="RefSeq" id="WP_153116095.1">
    <property type="nucleotide sequence ID" value="NZ_JACIGE010000005.1"/>
</dbReference>
<sequence length="233" mass="25738">MESLFCSEVRATLLPLADPARALAMQAYMRNRFVFFGIQTPARRQALAPLLRVPQSAGELLAAASELWDHAERECQYTAVDLLARQQAQLGLADVDALLALVQQKSWWDSVDGLASIVGKIVRRARRDELTTQAAQAAMDAALRHDNLWVRRVALLHQLGWRDETDRERLFGYALAQAGAADFFIRKAIGWALRDFARHDPAAVGDFLAGAGSVLSPLSRREAAKHLAKPLAT</sequence>
<dbReference type="Pfam" id="PF08713">
    <property type="entry name" value="DNA_alkylation"/>
    <property type="match status" value="1"/>
</dbReference>
<dbReference type="PANTHER" id="PTHR34070:SF1">
    <property type="entry name" value="DNA ALKYLATION REPAIR PROTEIN"/>
    <property type="match status" value="1"/>
</dbReference>
<proteinExistence type="predicted"/>
<dbReference type="CDD" id="cd07064">
    <property type="entry name" value="AlkD_like_1"/>
    <property type="match status" value="1"/>
</dbReference>
<dbReference type="Proteomes" id="UP000587070">
    <property type="component" value="Unassembled WGS sequence"/>
</dbReference>
<comment type="caution">
    <text evidence="1">The sequence shown here is derived from an EMBL/GenBank/DDBJ whole genome shotgun (WGS) entry which is preliminary data.</text>
</comment>
<evidence type="ECO:0000313" key="2">
    <source>
        <dbReference type="Proteomes" id="UP000587070"/>
    </source>
</evidence>
<dbReference type="InterPro" id="IPR014825">
    <property type="entry name" value="DNA_alkylation"/>
</dbReference>
<dbReference type="PANTHER" id="PTHR34070">
    <property type="entry name" value="ARMADILLO-TYPE FOLD"/>
    <property type="match status" value="1"/>
</dbReference>
<gene>
    <name evidence="1" type="ORF">GGD90_001698</name>
</gene>
<accession>A0A840FYY1</accession>
<dbReference type="EMBL" id="JACIGE010000005">
    <property type="protein sequence ID" value="MBB4247327.1"/>
    <property type="molecule type" value="Genomic_DNA"/>
</dbReference>
<dbReference type="Gene3D" id="1.20.1660.10">
    <property type="entry name" value="Hypothetical protein (EF3068)"/>
    <property type="match status" value="1"/>
</dbReference>
<organism evidence="1 2">
    <name type="scientific">Rhodocyclus tenuis</name>
    <name type="common">Rhodospirillum tenue</name>
    <dbReference type="NCBI Taxonomy" id="1066"/>
    <lineage>
        <taxon>Bacteria</taxon>
        <taxon>Pseudomonadati</taxon>
        <taxon>Pseudomonadota</taxon>
        <taxon>Betaproteobacteria</taxon>
        <taxon>Rhodocyclales</taxon>
        <taxon>Rhodocyclaceae</taxon>
        <taxon>Rhodocyclus</taxon>
    </lineage>
</organism>
<evidence type="ECO:0000313" key="1">
    <source>
        <dbReference type="EMBL" id="MBB4247327.1"/>
    </source>
</evidence>
<protein>
    <submittedName>
        <fullName evidence="1">3-methyladenine DNA glycosylase AlkD</fullName>
    </submittedName>
</protein>
<dbReference type="Gene3D" id="1.25.40.290">
    <property type="entry name" value="ARM repeat domains"/>
    <property type="match status" value="1"/>
</dbReference>
<reference evidence="1 2" key="1">
    <citation type="submission" date="2020-08" db="EMBL/GenBank/DDBJ databases">
        <title>Genome sequencing of Purple Non-Sulfur Bacteria from various extreme environments.</title>
        <authorList>
            <person name="Mayer M."/>
        </authorList>
    </citation>
    <scope>NUCLEOTIDE SEQUENCE [LARGE SCALE GENOMIC DNA]</scope>
    <source>
        <strain evidence="1 2">2761</strain>
    </source>
</reference>
<dbReference type="OrthoDB" id="9775346at2"/>
<dbReference type="AlphaFoldDB" id="A0A840FYY1"/>
<keyword evidence="2" id="KW-1185">Reference proteome</keyword>
<name>A0A840FYY1_RHOTE</name>
<dbReference type="SUPFAM" id="SSF48371">
    <property type="entry name" value="ARM repeat"/>
    <property type="match status" value="1"/>
</dbReference>